<evidence type="ECO:0000313" key="2">
    <source>
        <dbReference type="EMBL" id="CAG6743893.1"/>
    </source>
</evidence>
<name>A0A8D9E7R9_9HEMI</name>
<keyword evidence="1" id="KW-1133">Transmembrane helix</keyword>
<reference evidence="2" key="1">
    <citation type="submission" date="2021-05" db="EMBL/GenBank/DDBJ databases">
        <authorList>
            <person name="Alioto T."/>
            <person name="Alioto T."/>
            <person name="Gomez Garrido J."/>
        </authorList>
    </citation>
    <scope>NUCLEOTIDE SEQUENCE</scope>
</reference>
<evidence type="ECO:0000256" key="1">
    <source>
        <dbReference type="SAM" id="Phobius"/>
    </source>
</evidence>
<dbReference type="AlphaFoldDB" id="A0A8D9E7R9"/>
<keyword evidence="1" id="KW-0472">Membrane</keyword>
<accession>A0A8D9E7R9</accession>
<keyword evidence="1" id="KW-0812">Transmembrane</keyword>
<protein>
    <submittedName>
        <fullName evidence="2">Uncharacterized protein</fullName>
    </submittedName>
</protein>
<proteinExistence type="predicted"/>
<dbReference type="EMBL" id="HBUF01455581">
    <property type="protein sequence ID" value="CAG6743893.1"/>
    <property type="molecule type" value="Transcribed_RNA"/>
</dbReference>
<feature type="transmembrane region" description="Helical" evidence="1">
    <location>
        <begin position="120"/>
        <end position="145"/>
    </location>
</feature>
<organism evidence="2">
    <name type="scientific">Cacopsylla melanoneura</name>
    <dbReference type="NCBI Taxonomy" id="428564"/>
    <lineage>
        <taxon>Eukaryota</taxon>
        <taxon>Metazoa</taxon>
        <taxon>Ecdysozoa</taxon>
        <taxon>Arthropoda</taxon>
        <taxon>Hexapoda</taxon>
        <taxon>Insecta</taxon>
        <taxon>Pterygota</taxon>
        <taxon>Neoptera</taxon>
        <taxon>Paraneoptera</taxon>
        <taxon>Hemiptera</taxon>
        <taxon>Sternorrhyncha</taxon>
        <taxon>Psylloidea</taxon>
        <taxon>Psyllidae</taxon>
        <taxon>Psyllinae</taxon>
        <taxon>Cacopsylla</taxon>
    </lineage>
</organism>
<sequence length="155" mass="18631">MQPGHSRLSKEGRHIITLKSIVFQNLSKCRYFQQCSFINSPMREFFFHRCESSLLPPDGGRSIILHYTYHLEQRFSTCSVFKWGFNQLRFDTHTKNVQHFCRTLEFFKKNLQSSTQLDTFFLFFYSFFSLLLSPRFLLLFLLFFLCCKIVPYCIQ</sequence>